<protein>
    <submittedName>
        <fullName evidence="4">D-alanine-D-alanine ligase</fullName>
    </submittedName>
</protein>
<proteinExistence type="predicted"/>
<keyword evidence="4" id="KW-0436">Ligase</keyword>
<accession>A0A2H1L6F4</accession>
<dbReference type="Gene3D" id="3.30.470.20">
    <property type="entry name" value="ATP-grasp fold, B domain"/>
    <property type="match status" value="2"/>
</dbReference>
<evidence type="ECO:0000313" key="4">
    <source>
        <dbReference type="EMBL" id="SMY12330.1"/>
    </source>
</evidence>
<keyword evidence="1" id="KW-0547">Nucleotide-binding</keyword>
<evidence type="ECO:0000313" key="5">
    <source>
        <dbReference type="Proteomes" id="UP000234462"/>
    </source>
</evidence>
<dbReference type="GO" id="GO:0009432">
    <property type="term" value="P:SOS response"/>
    <property type="evidence" value="ECO:0007669"/>
    <property type="project" value="TreeGrafter"/>
</dbReference>
<feature type="region of interest" description="Disordered" evidence="2">
    <location>
        <begin position="442"/>
        <end position="466"/>
    </location>
</feature>
<dbReference type="Proteomes" id="UP000234462">
    <property type="component" value="Unassembled WGS sequence"/>
</dbReference>
<dbReference type="RefSeq" id="WP_101589264.1">
    <property type="nucleotide sequence ID" value="NZ_FXZM01000008.1"/>
</dbReference>
<dbReference type="GO" id="GO:0046872">
    <property type="term" value="F:metal ion binding"/>
    <property type="evidence" value="ECO:0007669"/>
    <property type="project" value="InterPro"/>
</dbReference>
<keyword evidence="1" id="KW-0067">ATP-binding</keyword>
<evidence type="ECO:0000259" key="3">
    <source>
        <dbReference type="PROSITE" id="PS50975"/>
    </source>
</evidence>
<sequence length="701" mass="74433">MDQLRIDITDGRLSTHGFELRTRLVDDGTEVRLVPLSQTVSDPAVLYTRLLADAADPVAFLEAVEPVEPVEPVDGPDSAVFRISLDPHGHVSTSRQQNTALTVHAQWEDPPQSFLADARIPVSTVLLERALRIRGALVTRTDRNFLVGSAPDGTPLLVKDARSHLNGMPAVHAAERKDIARALLARTDVAVPAGTAFDRTADPTEAFELLERLGAVVVKPVDGDKGRGVTVGVTDPGGLREAWDLALHETRAGVLVEEIRSGEEVRVLVIDGRARAAARRIPPHVTGDGERTIRELVNAKNARRQESFFLHGKSIALTRHRLRLLADAGLTPLSVLERGRRYELDVTGNVRTGAEAVDATDTIDPSYLRIAERAVAAVPGLRVAGVDLIGTDLASPAAAGDHVVIELNPNPGLGIHAGAQAGRPRDVAGAIADAVLDVHRPALASPPPHPRIASAETRRPAGPQVPAIDATSHTLLARSFASRGFTIDPIAEDAFFAYRGSRTHGVWNALTDRSSPAAVFALRNPNAAHELLTRVGVPVFPGRGFTRADRGSAHTYAARWGQVAVHGGSLRPLLVDPASPAAFAAAWDAATSSATFPGMRVTRGPAGRIRRILLAHGEVLAVVEENGGVTADEHVLGIARAAVEALPGLDLAEVVLASTDEGDAVLHIRADPDLLDFSDETSGAREDLADRVVALHLRTSS</sequence>
<dbReference type="OrthoDB" id="9803907at2"/>
<gene>
    <name evidence="4" type="ORF">BJEO58_01924</name>
</gene>
<dbReference type="PROSITE" id="PS50975">
    <property type="entry name" value="ATP_GRASP"/>
    <property type="match status" value="1"/>
</dbReference>
<dbReference type="GO" id="GO:0005737">
    <property type="term" value="C:cytoplasm"/>
    <property type="evidence" value="ECO:0007669"/>
    <property type="project" value="TreeGrafter"/>
</dbReference>
<dbReference type="GO" id="GO:0018169">
    <property type="term" value="F:ribosomal S6-glutamic acid ligase activity"/>
    <property type="evidence" value="ECO:0007669"/>
    <property type="project" value="TreeGrafter"/>
</dbReference>
<reference evidence="5" key="1">
    <citation type="submission" date="2017-03" db="EMBL/GenBank/DDBJ databases">
        <authorList>
            <person name="Monnet C."/>
        </authorList>
    </citation>
    <scope>NUCLEOTIDE SEQUENCE [LARGE SCALE GENOMIC DNA]</scope>
    <source>
        <strain evidence="5">SJ5-8</strain>
    </source>
</reference>
<dbReference type="InterPro" id="IPR011761">
    <property type="entry name" value="ATP-grasp"/>
</dbReference>
<dbReference type="AlphaFoldDB" id="A0A2H1L6F4"/>
<dbReference type="SUPFAM" id="SSF56059">
    <property type="entry name" value="Glutathione synthetase ATP-binding domain-like"/>
    <property type="match status" value="1"/>
</dbReference>
<dbReference type="PANTHER" id="PTHR21621:SF0">
    <property type="entry name" value="BETA-CITRYLGLUTAMATE SYNTHASE B-RELATED"/>
    <property type="match status" value="1"/>
</dbReference>
<feature type="domain" description="ATP-grasp" evidence="3">
    <location>
        <begin position="181"/>
        <end position="436"/>
    </location>
</feature>
<name>A0A2H1L6F4_9MICO</name>
<dbReference type="EMBL" id="FXZM01000008">
    <property type="protein sequence ID" value="SMY12330.1"/>
    <property type="molecule type" value="Genomic_DNA"/>
</dbReference>
<dbReference type="PANTHER" id="PTHR21621">
    <property type="entry name" value="RIBOSOMAL PROTEIN S6 MODIFICATION PROTEIN"/>
    <property type="match status" value="1"/>
</dbReference>
<dbReference type="GO" id="GO:0005524">
    <property type="term" value="F:ATP binding"/>
    <property type="evidence" value="ECO:0007669"/>
    <property type="project" value="UniProtKB-UniRule"/>
</dbReference>
<evidence type="ECO:0000256" key="2">
    <source>
        <dbReference type="SAM" id="MobiDB-lite"/>
    </source>
</evidence>
<evidence type="ECO:0000256" key="1">
    <source>
        <dbReference type="PROSITE-ProRule" id="PRU00409"/>
    </source>
</evidence>
<keyword evidence="5" id="KW-1185">Reference proteome</keyword>
<organism evidence="4 5">
    <name type="scientific">Brevibacterium jeotgali</name>
    <dbReference type="NCBI Taxonomy" id="1262550"/>
    <lineage>
        <taxon>Bacteria</taxon>
        <taxon>Bacillati</taxon>
        <taxon>Actinomycetota</taxon>
        <taxon>Actinomycetes</taxon>
        <taxon>Micrococcales</taxon>
        <taxon>Brevibacteriaceae</taxon>
        <taxon>Brevibacterium</taxon>
    </lineage>
</organism>